<reference evidence="1" key="1">
    <citation type="submission" date="2022-06" db="EMBL/GenBank/DDBJ databases">
        <title>Phylogenomic reconstructions and comparative analyses of Kickxellomycotina fungi.</title>
        <authorList>
            <person name="Reynolds N.K."/>
            <person name="Stajich J.E."/>
            <person name="Barry K."/>
            <person name="Grigoriev I.V."/>
            <person name="Crous P."/>
            <person name="Smith M.E."/>
        </authorList>
    </citation>
    <scope>NUCLEOTIDE SEQUENCE</scope>
    <source>
        <strain evidence="1">RSA 2271</strain>
    </source>
</reference>
<gene>
    <name evidence="1" type="ORF">EV182_000247</name>
</gene>
<accession>A0ACC1HPS5</accession>
<evidence type="ECO:0000313" key="1">
    <source>
        <dbReference type="EMBL" id="KAJ1675954.1"/>
    </source>
</evidence>
<organism evidence="1 2">
    <name type="scientific">Spiromyces aspiralis</name>
    <dbReference type="NCBI Taxonomy" id="68401"/>
    <lineage>
        <taxon>Eukaryota</taxon>
        <taxon>Fungi</taxon>
        <taxon>Fungi incertae sedis</taxon>
        <taxon>Zoopagomycota</taxon>
        <taxon>Kickxellomycotina</taxon>
        <taxon>Kickxellomycetes</taxon>
        <taxon>Kickxellales</taxon>
        <taxon>Kickxellaceae</taxon>
        <taxon>Spiromyces</taxon>
    </lineage>
</organism>
<sequence>MFGRNQHQHQHQFSGSGDNNNGDGQMLHDQLPLALAAKYVQDTESYDNSSASAKFFGDNRSADDGSGSHQRQTWLSNDSEIQNPQPAGSTNHHYHDNNQPAVSRVEEDLGSMYLYDEAEDASHNASRELVQDHRMHAHSGKHLGGSGNINTDEKRGYSEDMAGDGGGGWRQGQGIRYDSKIPVGALLFMFGFLFMPLWWIGTVFPRGSKRDVDNVWRKYNSLLAFASILLLGLIIALAAWHAAHN</sequence>
<keyword evidence="2" id="KW-1185">Reference proteome</keyword>
<dbReference type="EMBL" id="JAMZIH010005149">
    <property type="protein sequence ID" value="KAJ1675954.1"/>
    <property type="molecule type" value="Genomic_DNA"/>
</dbReference>
<proteinExistence type="predicted"/>
<dbReference type="Proteomes" id="UP001145114">
    <property type="component" value="Unassembled WGS sequence"/>
</dbReference>
<evidence type="ECO:0000313" key="2">
    <source>
        <dbReference type="Proteomes" id="UP001145114"/>
    </source>
</evidence>
<name>A0ACC1HPS5_9FUNG</name>
<protein>
    <submittedName>
        <fullName evidence="1">Uncharacterized protein</fullName>
    </submittedName>
</protein>
<comment type="caution">
    <text evidence="1">The sequence shown here is derived from an EMBL/GenBank/DDBJ whole genome shotgun (WGS) entry which is preliminary data.</text>
</comment>